<reference evidence="3" key="2">
    <citation type="submission" date="2015-01" db="EMBL/GenBank/DDBJ databases">
        <title>Evolutionary Origins and Diversification of the Mycorrhizal Mutualists.</title>
        <authorList>
            <consortium name="DOE Joint Genome Institute"/>
            <consortium name="Mycorrhizal Genomics Consortium"/>
            <person name="Kohler A."/>
            <person name="Kuo A."/>
            <person name="Nagy L.G."/>
            <person name="Floudas D."/>
            <person name="Copeland A."/>
            <person name="Barry K.W."/>
            <person name="Cichocki N."/>
            <person name="Veneault-Fourrey C."/>
            <person name="LaButti K."/>
            <person name="Lindquist E.A."/>
            <person name="Lipzen A."/>
            <person name="Lundell T."/>
            <person name="Morin E."/>
            <person name="Murat C."/>
            <person name="Riley R."/>
            <person name="Ohm R."/>
            <person name="Sun H."/>
            <person name="Tunlid A."/>
            <person name="Henrissat B."/>
            <person name="Grigoriev I.V."/>
            <person name="Hibbett D.S."/>
            <person name="Martin F."/>
        </authorList>
    </citation>
    <scope>NUCLEOTIDE SEQUENCE [LARGE SCALE GENOMIC DNA]</scope>
    <source>
        <strain evidence="3">UH-Slu-Lm8-n1</strain>
    </source>
</reference>
<proteinExistence type="predicted"/>
<gene>
    <name evidence="2" type="ORF">CY34DRAFT_456902</name>
</gene>
<evidence type="ECO:0000256" key="1">
    <source>
        <dbReference type="SAM" id="MobiDB-lite"/>
    </source>
</evidence>
<organism evidence="2 3">
    <name type="scientific">Suillus luteus UH-Slu-Lm8-n1</name>
    <dbReference type="NCBI Taxonomy" id="930992"/>
    <lineage>
        <taxon>Eukaryota</taxon>
        <taxon>Fungi</taxon>
        <taxon>Dikarya</taxon>
        <taxon>Basidiomycota</taxon>
        <taxon>Agaricomycotina</taxon>
        <taxon>Agaricomycetes</taxon>
        <taxon>Agaricomycetidae</taxon>
        <taxon>Boletales</taxon>
        <taxon>Suillineae</taxon>
        <taxon>Suillaceae</taxon>
        <taxon>Suillus</taxon>
    </lineage>
</organism>
<dbReference type="InParanoid" id="A0A0D0A7M8"/>
<dbReference type="EMBL" id="KN835163">
    <property type="protein sequence ID" value="KIK46090.1"/>
    <property type="molecule type" value="Genomic_DNA"/>
</dbReference>
<protein>
    <submittedName>
        <fullName evidence="2">Uncharacterized protein</fullName>
    </submittedName>
</protein>
<evidence type="ECO:0000313" key="2">
    <source>
        <dbReference type="EMBL" id="KIK46090.1"/>
    </source>
</evidence>
<reference evidence="2 3" key="1">
    <citation type="submission" date="2014-04" db="EMBL/GenBank/DDBJ databases">
        <authorList>
            <consortium name="DOE Joint Genome Institute"/>
            <person name="Kuo A."/>
            <person name="Ruytinx J."/>
            <person name="Rineau F."/>
            <person name="Colpaert J."/>
            <person name="Kohler A."/>
            <person name="Nagy L.G."/>
            <person name="Floudas D."/>
            <person name="Copeland A."/>
            <person name="Barry K.W."/>
            <person name="Cichocki N."/>
            <person name="Veneault-Fourrey C."/>
            <person name="LaButti K."/>
            <person name="Lindquist E.A."/>
            <person name="Lipzen A."/>
            <person name="Lundell T."/>
            <person name="Morin E."/>
            <person name="Murat C."/>
            <person name="Sun H."/>
            <person name="Tunlid A."/>
            <person name="Henrissat B."/>
            <person name="Grigoriev I.V."/>
            <person name="Hibbett D.S."/>
            <person name="Martin F."/>
            <person name="Nordberg H.P."/>
            <person name="Cantor M.N."/>
            <person name="Hua S.X."/>
        </authorList>
    </citation>
    <scope>NUCLEOTIDE SEQUENCE [LARGE SCALE GENOMIC DNA]</scope>
    <source>
        <strain evidence="2 3">UH-Slu-Lm8-n1</strain>
    </source>
</reference>
<dbReference type="HOGENOM" id="CLU_1455306_0_0_1"/>
<feature type="region of interest" description="Disordered" evidence="1">
    <location>
        <begin position="165"/>
        <end position="186"/>
    </location>
</feature>
<dbReference type="AlphaFoldDB" id="A0A0D0A7M8"/>
<name>A0A0D0A7M8_9AGAM</name>
<keyword evidence="3" id="KW-1185">Reference proteome</keyword>
<sequence length="186" mass="21111">MVEISLKVRRAGNQERTTVFLLYGLGDSVECWQDIRRSDSCIFEPLRMIFVRACQLDKRVSHVLENQSMSLHPRSPQSESSDFDLLLPAKAGSSRVCLLCTVSRSSQAYSIPRSFYMTHTPNSRLFFCSDPTAARLWKDGNTNIVPPSESLPQNDRHLPVARHLSQCEPRSPKSAHLLHSIKRSRS</sequence>
<dbReference type="Proteomes" id="UP000054485">
    <property type="component" value="Unassembled WGS sequence"/>
</dbReference>
<evidence type="ECO:0000313" key="3">
    <source>
        <dbReference type="Proteomes" id="UP000054485"/>
    </source>
</evidence>
<accession>A0A0D0A7M8</accession>